<dbReference type="Pfam" id="PF13723">
    <property type="entry name" value="Ketoacyl-synt_2"/>
    <property type="match status" value="1"/>
</dbReference>
<comment type="caution">
    <text evidence="2">The sequence shown here is derived from an EMBL/GenBank/DDBJ whole genome shotgun (WGS) entry which is preliminary data.</text>
</comment>
<dbReference type="InterPro" id="IPR014030">
    <property type="entry name" value="Ketoacyl_synth_N"/>
</dbReference>
<dbReference type="RefSeq" id="WP_266151046.1">
    <property type="nucleotide sequence ID" value="NZ_CP064028.1"/>
</dbReference>
<accession>A0ABV9C095</accession>
<proteinExistence type="predicted"/>
<evidence type="ECO:0000259" key="1">
    <source>
        <dbReference type="Pfam" id="PF13723"/>
    </source>
</evidence>
<dbReference type="SUPFAM" id="SSF53901">
    <property type="entry name" value="Thiolase-like"/>
    <property type="match status" value="1"/>
</dbReference>
<keyword evidence="3" id="KW-1185">Reference proteome</keyword>
<organism evidence="2 3">
    <name type="scientific">Dyella halodurans</name>
    <dbReference type="NCBI Taxonomy" id="1920171"/>
    <lineage>
        <taxon>Bacteria</taxon>
        <taxon>Pseudomonadati</taxon>
        <taxon>Pseudomonadota</taxon>
        <taxon>Gammaproteobacteria</taxon>
        <taxon>Lysobacterales</taxon>
        <taxon>Rhodanobacteraceae</taxon>
        <taxon>Dyella</taxon>
    </lineage>
</organism>
<protein>
    <submittedName>
        <fullName evidence="2">Beta-ketoacyl synthase chain length factor</fullName>
    </submittedName>
</protein>
<gene>
    <name evidence="2" type="ORF">ACFO5W_05765</name>
</gene>
<evidence type="ECO:0000313" key="3">
    <source>
        <dbReference type="Proteomes" id="UP001595961"/>
    </source>
</evidence>
<reference evidence="3" key="1">
    <citation type="journal article" date="2019" name="Int. J. Syst. Evol. Microbiol.">
        <title>The Global Catalogue of Microorganisms (GCM) 10K type strain sequencing project: providing services to taxonomists for standard genome sequencing and annotation.</title>
        <authorList>
            <consortium name="The Broad Institute Genomics Platform"/>
            <consortium name="The Broad Institute Genome Sequencing Center for Infectious Disease"/>
            <person name="Wu L."/>
            <person name="Ma J."/>
        </authorList>
    </citation>
    <scope>NUCLEOTIDE SEQUENCE [LARGE SCALE GENOMIC DNA]</scope>
    <source>
        <strain evidence="3">CCM 4481</strain>
    </source>
</reference>
<sequence>MSSLSVFVEGIGLWSPALGDFAALRAQEHGQAVTPPPAKLPATFLPANERRRAPESVLLAVEVAGQAVAMSERSASELPCVFSSAYGDQLISDYMCATLALAPTELSPTRFHNSVHNAPAGYWTIATGCHAASSAICAGPASFGAGLLEAASFSQAEQRPVLLVCSDIAGSGPVGEMNGSRTNFGCALVLAPEQGLHSLAKLVLTLEPHAGLALHPGPPSGAWHEANATAASAWPLLQNLAHGEGHCTLAAAATLALRVSMEKVA</sequence>
<dbReference type="Gene3D" id="3.40.47.10">
    <property type="match status" value="1"/>
</dbReference>
<feature type="domain" description="Beta-ketoacyl synthase-like N-terminal" evidence="1">
    <location>
        <begin position="36"/>
        <end position="193"/>
    </location>
</feature>
<dbReference type="Proteomes" id="UP001595961">
    <property type="component" value="Unassembled WGS sequence"/>
</dbReference>
<name>A0ABV9C095_9GAMM</name>
<dbReference type="InterPro" id="IPR016039">
    <property type="entry name" value="Thiolase-like"/>
</dbReference>
<dbReference type="EMBL" id="JBHSGA010000011">
    <property type="protein sequence ID" value="MFC4526140.1"/>
    <property type="molecule type" value="Genomic_DNA"/>
</dbReference>
<evidence type="ECO:0000313" key="2">
    <source>
        <dbReference type="EMBL" id="MFC4526140.1"/>
    </source>
</evidence>